<dbReference type="GO" id="GO:0003677">
    <property type="term" value="F:DNA binding"/>
    <property type="evidence" value="ECO:0007669"/>
    <property type="project" value="UniProtKB-KW"/>
</dbReference>
<dbReference type="InterPro" id="IPR050707">
    <property type="entry name" value="HTH_MetabolicPath_Reg"/>
</dbReference>
<dbReference type="eggNOG" id="COG1414">
    <property type="taxonomic scope" value="Bacteria"/>
</dbReference>
<dbReference type="Gene3D" id="1.10.10.10">
    <property type="entry name" value="Winged helix-like DNA-binding domain superfamily/Winged helix DNA-binding domain"/>
    <property type="match status" value="1"/>
</dbReference>
<dbReference type="Gene3D" id="3.30.450.40">
    <property type="match status" value="1"/>
</dbReference>
<evidence type="ECO:0000313" key="6">
    <source>
        <dbReference type="EMBL" id="AHG64572.1"/>
    </source>
</evidence>
<dbReference type="Proteomes" id="UP000019095">
    <property type="component" value="Chromosome"/>
</dbReference>
<dbReference type="PANTHER" id="PTHR30136:SF33">
    <property type="entry name" value="TRANSCRIPTIONAL REGULATORY PROTEIN"/>
    <property type="match status" value="1"/>
</dbReference>
<keyword evidence="7" id="KW-1185">Reference proteome</keyword>
<keyword evidence="2" id="KW-0238">DNA-binding</keyword>
<protein>
    <submittedName>
        <fullName evidence="6">Transcriptional regulator, IclR family</fullName>
    </submittedName>
</protein>
<dbReference type="EMBL" id="CP003915">
    <property type="protein sequence ID" value="AHG64572.1"/>
    <property type="molecule type" value="Genomic_DNA"/>
</dbReference>
<keyword evidence="1" id="KW-0805">Transcription regulation</keyword>
<dbReference type="SUPFAM" id="SSF55781">
    <property type="entry name" value="GAF domain-like"/>
    <property type="match status" value="1"/>
</dbReference>
<dbReference type="PROSITE" id="PS51078">
    <property type="entry name" value="ICLR_ED"/>
    <property type="match status" value="1"/>
</dbReference>
<evidence type="ECO:0000259" key="5">
    <source>
        <dbReference type="PROSITE" id="PS51078"/>
    </source>
</evidence>
<evidence type="ECO:0000256" key="2">
    <source>
        <dbReference type="ARBA" id="ARBA00023125"/>
    </source>
</evidence>
<dbReference type="SUPFAM" id="SSF46785">
    <property type="entry name" value="Winged helix' DNA-binding domain"/>
    <property type="match status" value="1"/>
</dbReference>
<dbReference type="PATRIC" id="fig|1247726.3.peg.2747"/>
<dbReference type="InterPro" id="IPR036388">
    <property type="entry name" value="WH-like_DNA-bd_sf"/>
</dbReference>
<evidence type="ECO:0000259" key="4">
    <source>
        <dbReference type="PROSITE" id="PS51077"/>
    </source>
</evidence>
<evidence type="ECO:0000256" key="3">
    <source>
        <dbReference type="ARBA" id="ARBA00023163"/>
    </source>
</evidence>
<dbReference type="SMART" id="SM00346">
    <property type="entry name" value="HTH_ICLR"/>
    <property type="match status" value="1"/>
</dbReference>
<dbReference type="InterPro" id="IPR005471">
    <property type="entry name" value="Tscrpt_reg_IclR_N"/>
</dbReference>
<evidence type="ECO:0000313" key="7">
    <source>
        <dbReference type="Proteomes" id="UP000019095"/>
    </source>
</evidence>
<dbReference type="GO" id="GO:0003700">
    <property type="term" value="F:DNA-binding transcription factor activity"/>
    <property type="evidence" value="ECO:0007669"/>
    <property type="project" value="TreeGrafter"/>
</dbReference>
<feature type="domain" description="IclR-ED" evidence="5">
    <location>
        <begin position="90"/>
        <end position="270"/>
    </location>
</feature>
<dbReference type="OrthoDB" id="5401369at2"/>
<feature type="domain" description="HTH iclR-type" evidence="4">
    <location>
        <begin position="27"/>
        <end position="89"/>
    </location>
</feature>
<dbReference type="AlphaFoldDB" id="W0PG88"/>
<dbReference type="InterPro" id="IPR029016">
    <property type="entry name" value="GAF-like_dom_sf"/>
</dbReference>
<dbReference type="PANTHER" id="PTHR30136">
    <property type="entry name" value="HELIX-TURN-HELIX TRANSCRIPTIONAL REGULATOR, ICLR FAMILY"/>
    <property type="match status" value="1"/>
</dbReference>
<sequence>MPQNAIDHRSSQDNSGIDQFVDDRRFAQSLARGMCVLRAFRPDDGPLGNQELASRTGLSKATISRLTFTLAQLGYLERLHALEKYRLGAGVIALGNTAHATLPFLDGAAPRMQEMADELQALVAIAIPDGQGMLMTHSWCPHDSSTSWLRTGTWIPMKRSSVGLAYLASINTRDRHHLIRTRLTNSTEEMSRLYDEVEEARSSLSTNGYVPSFGRWNTSLYAVATPLRSPRLGAPYIFFSGVPADAIEPPFLTKVIGPQLARRVSQLGLM</sequence>
<dbReference type="Pfam" id="PF09339">
    <property type="entry name" value="HTH_IclR"/>
    <property type="match status" value="1"/>
</dbReference>
<proteinExistence type="predicted"/>
<dbReference type="InterPro" id="IPR036390">
    <property type="entry name" value="WH_DNA-bd_sf"/>
</dbReference>
<dbReference type="Pfam" id="PF01614">
    <property type="entry name" value="IclR_C"/>
    <property type="match status" value="1"/>
</dbReference>
<dbReference type="STRING" id="1247726.MIM_c25020"/>
<dbReference type="KEGG" id="amim:MIM_c25020"/>
<dbReference type="HOGENOM" id="CLU_062618_0_0_4"/>
<dbReference type="GO" id="GO:0045892">
    <property type="term" value="P:negative regulation of DNA-templated transcription"/>
    <property type="evidence" value="ECO:0007669"/>
    <property type="project" value="TreeGrafter"/>
</dbReference>
<reference evidence="6 7" key="1">
    <citation type="journal article" date="2014" name="Microbiology">
        <title>Unravelling the complete genome sequence of Advenella mimigardefordensis strain DPN7T and novel insights in the catabolism of the xenobiotic polythioester precursor 3,3'-dithiodipropionate.</title>
        <authorList>
            <person name="Wubbeler J.H."/>
            <person name="Hiessl S."/>
            <person name="Schuldes J."/>
            <person name="Thurmer A."/>
            <person name="Daniel R."/>
            <person name="Steinbuchel A."/>
        </authorList>
    </citation>
    <scope>NUCLEOTIDE SEQUENCE [LARGE SCALE GENOMIC DNA]</scope>
    <source>
        <strain evidence="7">DSM 17166 / LMG 22922 / DPN7</strain>
    </source>
</reference>
<evidence type="ECO:0000256" key="1">
    <source>
        <dbReference type="ARBA" id="ARBA00023015"/>
    </source>
</evidence>
<organism evidence="6 7">
    <name type="scientific">Advenella mimigardefordensis (strain DSM 17166 / LMG 22922 / DPN7)</name>
    <dbReference type="NCBI Taxonomy" id="1247726"/>
    <lineage>
        <taxon>Bacteria</taxon>
        <taxon>Pseudomonadati</taxon>
        <taxon>Pseudomonadota</taxon>
        <taxon>Betaproteobacteria</taxon>
        <taxon>Burkholderiales</taxon>
        <taxon>Alcaligenaceae</taxon>
    </lineage>
</organism>
<accession>W0PG88</accession>
<dbReference type="RefSeq" id="WP_025373214.1">
    <property type="nucleotide sequence ID" value="NZ_CP003915.1"/>
</dbReference>
<gene>
    <name evidence="6" type="ORF">MIM_c25020</name>
</gene>
<dbReference type="PROSITE" id="PS51077">
    <property type="entry name" value="HTH_ICLR"/>
    <property type="match status" value="1"/>
</dbReference>
<dbReference type="InterPro" id="IPR014757">
    <property type="entry name" value="Tscrpt_reg_IclR_C"/>
</dbReference>
<keyword evidence="3" id="KW-0804">Transcription</keyword>
<name>W0PG88_ADVMD</name>